<dbReference type="InterPro" id="IPR036812">
    <property type="entry name" value="NAD(P)_OxRdtase_dom_sf"/>
</dbReference>
<dbReference type="PROSITE" id="PS00062">
    <property type="entry name" value="ALDOKETO_REDUCTASE_2"/>
    <property type="match status" value="1"/>
</dbReference>
<dbReference type="AlphaFoldDB" id="S8ASR7"/>
<dbReference type="PIRSF" id="PIRSF000097">
    <property type="entry name" value="AKR"/>
    <property type="match status" value="1"/>
</dbReference>
<accession>S8ASR7</accession>
<feature type="domain" description="NADP-dependent oxidoreductase" evidence="6">
    <location>
        <begin position="29"/>
        <end position="106"/>
    </location>
</feature>
<evidence type="ECO:0000256" key="4">
    <source>
        <dbReference type="PIRSR" id="PIRSR000097-3"/>
    </source>
</evidence>
<feature type="active site" description="Proton donor" evidence="2">
    <location>
        <position position="56"/>
    </location>
</feature>
<keyword evidence="1" id="KW-0560">Oxidoreductase</keyword>
<evidence type="ECO:0000259" key="6">
    <source>
        <dbReference type="Pfam" id="PF00248"/>
    </source>
</evidence>
<evidence type="ECO:0000256" key="5">
    <source>
        <dbReference type="SAM" id="MobiDB-lite"/>
    </source>
</evidence>
<dbReference type="STRING" id="1284197.S8ASR7"/>
<proteinExistence type="predicted"/>
<dbReference type="OMA" id="RIWKFEK"/>
<gene>
    <name evidence="7" type="ORF">H072_96</name>
</gene>
<organism evidence="7 8">
    <name type="scientific">Dactylellina haptotyla (strain CBS 200.50)</name>
    <name type="common">Nematode-trapping fungus</name>
    <name type="synonym">Monacrosporium haptotylum</name>
    <dbReference type="NCBI Taxonomy" id="1284197"/>
    <lineage>
        <taxon>Eukaryota</taxon>
        <taxon>Fungi</taxon>
        <taxon>Dikarya</taxon>
        <taxon>Ascomycota</taxon>
        <taxon>Pezizomycotina</taxon>
        <taxon>Orbiliomycetes</taxon>
        <taxon>Orbiliales</taxon>
        <taxon>Orbiliaceae</taxon>
        <taxon>Dactylellina</taxon>
    </lineage>
</organism>
<dbReference type="CDD" id="cd19071">
    <property type="entry name" value="AKR_AKR1-5-like"/>
    <property type="match status" value="1"/>
</dbReference>
<dbReference type="Gene3D" id="3.20.20.100">
    <property type="entry name" value="NADP-dependent oxidoreductase domain"/>
    <property type="match status" value="1"/>
</dbReference>
<keyword evidence="8" id="KW-1185">Reference proteome</keyword>
<dbReference type="InterPro" id="IPR023210">
    <property type="entry name" value="NADP_OxRdtase_dom"/>
</dbReference>
<dbReference type="Pfam" id="PF00248">
    <property type="entry name" value="Aldo_ket_red"/>
    <property type="match status" value="2"/>
</dbReference>
<reference evidence="8" key="2">
    <citation type="submission" date="2013-04" db="EMBL/GenBank/DDBJ databases">
        <title>Genomic mechanisms accounting for the adaptation to parasitism in nematode-trapping fungi.</title>
        <authorList>
            <person name="Ahren D.G."/>
        </authorList>
    </citation>
    <scope>NUCLEOTIDE SEQUENCE [LARGE SCALE GENOMIC DNA]</scope>
    <source>
        <strain evidence="8">CBS 200.50</strain>
    </source>
</reference>
<dbReference type="Proteomes" id="UP000015100">
    <property type="component" value="Unassembled WGS sequence"/>
</dbReference>
<dbReference type="eggNOG" id="KOG1577">
    <property type="taxonomic scope" value="Eukaryota"/>
</dbReference>
<feature type="domain" description="NADP-dependent oxidoreductase" evidence="6">
    <location>
        <begin position="146"/>
        <end position="317"/>
    </location>
</feature>
<comment type="caution">
    <text evidence="7">The sequence shown here is derived from an EMBL/GenBank/DDBJ whole genome shotgun (WGS) entry which is preliminary data.</text>
</comment>
<evidence type="ECO:0000256" key="1">
    <source>
        <dbReference type="ARBA" id="ARBA00023002"/>
    </source>
</evidence>
<feature type="site" description="Lowers pKa of active site Tyr" evidence="4">
    <location>
        <position position="86"/>
    </location>
</feature>
<name>S8ASR7_DACHA</name>
<evidence type="ECO:0000313" key="7">
    <source>
        <dbReference type="EMBL" id="EPS45909.1"/>
    </source>
</evidence>
<evidence type="ECO:0000313" key="8">
    <source>
        <dbReference type="Proteomes" id="UP000015100"/>
    </source>
</evidence>
<evidence type="ECO:0000256" key="2">
    <source>
        <dbReference type="PIRSR" id="PIRSR000097-1"/>
    </source>
</evidence>
<dbReference type="SUPFAM" id="SSF51430">
    <property type="entry name" value="NAD(P)-linked oxidoreductase"/>
    <property type="match status" value="1"/>
</dbReference>
<feature type="region of interest" description="Disordered" evidence="5">
    <location>
        <begin position="108"/>
        <end position="145"/>
    </location>
</feature>
<sequence length="333" mass="37278">MSAALSIARRLSLSGGKGGIPQLGYGVYQCPAAKTTATTLHALQTGYRHIDTAGIYRNEHAVVAATTQFLSANPSVTRSDIFISTKFAPHLQGYEAARNSIAQSLSHFRNPLAPGDRRLKLPANRPDGRSRSAWPDDPEFSKEKTENDGLGYIDLYLIHAPSGSLNDRNGAWRALVEAQERGEIKHLGVSNYGVRHLRELYDFIAAEERAGRPGGKVEVWQGEIHPWLSRHDIREFCEEHGIVIQAYSPLARATKFGDKLLREVKERTGKSEAQILVRWSLQMGFVPLPKSERNDRIEENAAVFDFELTEEEVKKLDTGRYEPSSWDPTVWTN</sequence>
<protein>
    <recommendedName>
        <fullName evidence="6">NADP-dependent oxidoreductase domain-containing protein</fullName>
    </recommendedName>
</protein>
<evidence type="ECO:0000256" key="3">
    <source>
        <dbReference type="PIRSR" id="PIRSR000097-2"/>
    </source>
</evidence>
<dbReference type="GO" id="GO:0016491">
    <property type="term" value="F:oxidoreductase activity"/>
    <property type="evidence" value="ECO:0007669"/>
    <property type="project" value="UniProtKB-KW"/>
</dbReference>
<dbReference type="PANTHER" id="PTHR43827:SF13">
    <property type="entry name" value="ALDO_KETO REDUCTASE FAMILY PROTEIN"/>
    <property type="match status" value="1"/>
</dbReference>
<dbReference type="PRINTS" id="PR00069">
    <property type="entry name" value="ALDKETRDTASE"/>
</dbReference>
<dbReference type="EMBL" id="AQGS01000002">
    <property type="protein sequence ID" value="EPS45909.1"/>
    <property type="molecule type" value="Genomic_DNA"/>
</dbReference>
<feature type="binding site" evidence="3">
    <location>
        <position position="159"/>
    </location>
    <ligand>
        <name>substrate</name>
    </ligand>
</feature>
<dbReference type="InterPro" id="IPR020471">
    <property type="entry name" value="AKR"/>
</dbReference>
<dbReference type="OrthoDB" id="416253at2759"/>
<dbReference type="PANTHER" id="PTHR43827">
    <property type="entry name" value="2,5-DIKETO-D-GLUCONIC ACID REDUCTASE"/>
    <property type="match status" value="1"/>
</dbReference>
<dbReference type="InterPro" id="IPR018170">
    <property type="entry name" value="Aldo/ket_reductase_CS"/>
</dbReference>
<dbReference type="HOGENOM" id="CLU_023205_0_1_1"/>
<reference evidence="7 8" key="1">
    <citation type="journal article" date="2013" name="PLoS Genet.">
        <title>Genomic mechanisms accounting for the adaptation to parasitism in nematode-trapping fungi.</title>
        <authorList>
            <person name="Meerupati T."/>
            <person name="Andersson K.M."/>
            <person name="Friman E."/>
            <person name="Kumar D."/>
            <person name="Tunlid A."/>
            <person name="Ahren D."/>
        </authorList>
    </citation>
    <scope>NUCLEOTIDE SEQUENCE [LARGE SCALE GENOMIC DNA]</scope>
    <source>
        <strain evidence="7 8">CBS 200.50</strain>
    </source>
</reference>